<organism evidence="1 2">
    <name type="scientific">Variovorax humicola</name>
    <dbReference type="NCBI Taxonomy" id="1769758"/>
    <lineage>
        <taxon>Bacteria</taxon>
        <taxon>Pseudomonadati</taxon>
        <taxon>Pseudomonadota</taxon>
        <taxon>Betaproteobacteria</taxon>
        <taxon>Burkholderiales</taxon>
        <taxon>Comamonadaceae</taxon>
        <taxon>Variovorax</taxon>
    </lineage>
</organism>
<evidence type="ECO:0000313" key="2">
    <source>
        <dbReference type="Proteomes" id="UP001363010"/>
    </source>
</evidence>
<accession>A0ABU8W0P7</accession>
<evidence type="ECO:0000313" key="1">
    <source>
        <dbReference type="EMBL" id="MEJ8823634.1"/>
    </source>
</evidence>
<sequence length="123" mass="13927">MIDAAKLRDLSSQKIKSEALQCSCKVLQSGSWESITDERWPAGVRQVGTLRPPDIDEPTFEEFHPDGTRYESAGAPIAVSWFPFNRSDVYACSTCRSVFLRYTEYGGYYVDHRVRMVDPALVV</sequence>
<dbReference type="Proteomes" id="UP001363010">
    <property type="component" value="Unassembled WGS sequence"/>
</dbReference>
<proteinExistence type="predicted"/>
<gene>
    <name evidence="1" type="ORF">WKW80_16590</name>
</gene>
<dbReference type="RefSeq" id="WP_340364669.1">
    <property type="nucleotide sequence ID" value="NZ_JBBKZV010000009.1"/>
</dbReference>
<name>A0ABU8W0P7_9BURK</name>
<keyword evidence="2" id="KW-1185">Reference proteome</keyword>
<comment type="caution">
    <text evidence="1">The sequence shown here is derived from an EMBL/GenBank/DDBJ whole genome shotgun (WGS) entry which is preliminary data.</text>
</comment>
<protein>
    <submittedName>
        <fullName evidence="1">Uncharacterized protein</fullName>
    </submittedName>
</protein>
<dbReference type="EMBL" id="JBBKZV010000009">
    <property type="protein sequence ID" value="MEJ8823634.1"/>
    <property type="molecule type" value="Genomic_DNA"/>
</dbReference>
<reference evidence="1 2" key="1">
    <citation type="submission" date="2024-03" db="EMBL/GenBank/DDBJ databases">
        <title>Novel species of the genus Variovorax.</title>
        <authorList>
            <person name="Liu Q."/>
            <person name="Xin Y.-H."/>
        </authorList>
    </citation>
    <scope>NUCLEOTIDE SEQUENCE [LARGE SCALE GENOMIC DNA]</scope>
    <source>
        <strain evidence="1 2">KACC 18501</strain>
    </source>
</reference>